<dbReference type="AlphaFoldDB" id="A0A0B3W8A3"/>
<proteinExistence type="predicted"/>
<evidence type="ECO:0000313" key="1">
    <source>
        <dbReference type="EMBL" id="KHS58647.1"/>
    </source>
</evidence>
<protein>
    <submittedName>
        <fullName evidence="1">Uncharacterized protein</fullName>
    </submittedName>
</protein>
<dbReference type="RefSeq" id="WP_039678116.1">
    <property type="nucleotide sequence ID" value="NZ_JWHR01000018.1"/>
</dbReference>
<dbReference type="Proteomes" id="UP000031189">
    <property type="component" value="Unassembled WGS sequence"/>
</dbReference>
<dbReference type="EMBL" id="JWHR01000018">
    <property type="protein sequence ID" value="KHS58647.1"/>
    <property type="molecule type" value="Genomic_DNA"/>
</dbReference>
<dbReference type="OrthoDB" id="1757358at2"/>
<name>A0A0B3W8A3_9FIRM</name>
<keyword evidence="2" id="KW-1185">Reference proteome</keyword>
<sequence length="268" mass="30598">MKKIKKLSVLLLSISMIVGSVFVGNINSSYAATSYKKQLTIGKSYKYDLDGDGDKDSIKVYSTGHKLLLKVNSTTKTLDSNYYPDYGYYDVKIYDFNKKDKSSEIVFYWSGDSEWGTKILKFKNNKCMVNKHYKDAMLKSYDPSTGMITFEEYDQGRYSSFAKAMGFFCIYDKVQIKGYNVYNQYTANTSGSTRKNKYVAAKKLTAYTSTSGKKKAFTINKGSKAYVYALYQKGSSKYIRVKNSSGKYGYVKVGSSMLFTEKSCLWWR</sequence>
<reference evidence="1 2" key="1">
    <citation type="submission" date="2014-12" db="EMBL/GenBank/DDBJ databases">
        <title>Draft genome sequence of Terrisporobacter sp. 08-306576, isolated from the blood culture of a bacteremia patient.</title>
        <authorList>
            <person name="Lund L.C."/>
            <person name="Sydenham T.V."/>
            <person name="Hogh S.V."/>
            <person name="Skov M.N."/>
            <person name="Kemp M."/>
            <person name="Justesen U.S."/>
        </authorList>
    </citation>
    <scope>NUCLEOTIDE SEQUENCE [LARGE SCALE GENOMIC DNA]</scope>
    <source>
        <strain evidence="1 2">08-306576</strain>
    </source>
</reference>
<accession>A0A0B3W8A3</accession>
<comment type="caution">
    <text evidence="1">The sequence shown here is derived from an EMBL/GenBank/DDBJ whole genome shotgun (WGS) entry which is preliminary data.</text>
</comment>
<evidence type="ECO:0000313" key="2">
    <source>
        <dbReference type="Proteomes" id="UP000031189"/>
    </source>
</evidence>
<gene>
    <name evidence="1" type="ORF">QX51_01390</name>
</gene>
<organism evidence="1 2">
    <name type="scientific">Terrisporobacter othiniensis</name>
    <dbReference type="NCBI Taxonomy" id="1577792"/>
    <lineage>
        <taxon>Bacteria</taxon>
        <taxon>Bacillati</taxon>
        <taxon>Bacillota</taxon>
        <taxon>Clostridia</taxon>
        <taxon>Peptostreptococcales</taxon>
        <taxon>Peptostreptococcaceae</taxon>
        <taxon>Terrisporobacter</taxon>
    </lineage>
</organism>